<sequence length="358" mass="38609">MWCCPPHFASVLCLLEFVDPAPASAVSATYQLDAFCNGPPVRRRLHSVASSPARSSSGSGGTEQIAITNGMWVWRPNPSSLMRTSRKRKRVRRRMRTKRWSWIQPLSVSDLNLAFATKSTPGPLAHPEDGAPPSARATWLRASRWTASAFLFGRDVRSLTDPHTHSASGSSAAPAHAADPTNAFAAAFQGSQTVTTQRMCLGPALVARRILGQQARAPYRHHARVLDPILAEAVARASASTVATRNENRTVPFCPTRSSTLAPRRGATCTREGIERDYTPTGAAPDIRRLPGDEVLAGAWQWLSVSACESNFPGFHKGGAEWQMTSGQATRWFGLKGVSSNCSENKAAPRTAAAAAVR</sequence>
<feature type="signal peptide" evidence="1">
    <location>
        <begin position="1"/>
        <end position="23"/>
    </location>
</feature>
<organism evidence="2 3">
    <name type="scientific">Mycena pura</name>
    <dbReference type="NCBI Taxonomy" id="153505"/>
    <lineage>
        <taxon>Eukaryota</taxon>
        <taxon>Fungi</taxon>
        <taxon>Dikarya</taxon>
        <taxon>Basidiomycota</taxon>
        <taxon>Agaricomycotina</taxon>
        <taxon>Agaricomycetes</taxon>
        <taxon>Agaricomycetidae</taxon>
        <taxon>Agaricales</taxon>
        <taxon>Marasmiineae</taxon>
        <taxon>Mycenaceae</taxon>
        <taxon>Mycena</taxon>
    </lineage>
</organism>
<dbReference type="AlphaFoldDB" id="A0AAD7E1N0"/>
<feature type="chain" id="PRO_5042012993" evidence="1">
    <location>
        <begin position="24"/>
        <end position="358"/>
    </location>
</feature>
<reference evidence="2" key="1">
    <citation type="submission" date="2023-03" db="EMBL/GenBank/DDBJ databases">
        <title>Massive genome expansion in bonnet fungi (Mycena s.s.) driven by repeated elements and novel gene families across ecological guilds.</title>
        <authorList>
            <consortium name="Lawrence Berkeley National Laboratory"/>
            <person name="Harder C.B."/>
            <person name="Miyauchi S."/>
            <person name="Viragh M."/>
            <person name="Kuo A."/>
            <person name="Thoen E."/>
            <person name="Andreopoulos B."/>
            <person name="Lu D."/>
            <person name="Skrede I."/>
            <person name="Drula E."/>
            <person name="Henrissat B."/>
            <person name="Morin E."/>
            <person name="Kohler A."/>
            <person name="Barry K."/>
            <person name="LaButti K."/>
            <person name="Morin E."/>
            <person name="Salamov A."/>
            <person name="Lipzen A."/>
            <person name="Mereny Z."/>
            <person name="Hegedus B."/>
            <person name="Baldrian P."/>
            <person name="Stursova M."/>
            <person name="Weitz H."/>
            <person name="Taylor A."/>
            <person name="Grigoriev I.V."/>
            <person name="Nagy L.G."/>
            <person name="Martin F."/>
            <person name="Kauserud H."/>
        </authorList>
    </citation>
    <scope>NUCLEOTIDE SEQUENCE</scope>
    <source>
        <strain evidence="2">9144</strain>
    </source>
</reference>
<proteinExistence type="predicted"/>
<evidence type="ECO:0000313" key="2">
    <source>
        <dbReference type="EMBL" id="KAJ7223610.1"/>
    </source>
</evidence>
<keyword evidence="3" id="KW-1185">Reference proteome</keyword>
<dbReference type="EMBL" id="JARJCW010000006">
    <property type="protein sequence ID" value="KAJ7223610.1"/>
    <property type="molecule type" value="Genomic_DNA"/>
</dbReference>
<comment type="caution">
    <text evidence="2">The sequence shown here is derived from an EMBL/GenBank/DDBJ whole genome shotgun (WGS) entry which is preliminary data.</text>
</comment>
<evidence type="ECO:0000313" key="3">
    <source>
        <dbReference type="Proteomes" id="UP001219525"/>
    </source>
</evidence>
<name>A0AAD7E1N0_9AGAR</name>
<accession>A0AAD7E1N0</accession>
<keyword evidence="1" id="KW-0732">Signal</keyword>
<gene>
    <name evidence="2" type="ORF">GGX14DRAFT_387918</name>
</gene>
<evidence type="ECO:0000256" key="1">
    <source>
        <dbReference type="SAM" id="SignalP"/>
    </source>
</evidence>
<dbReference type="Proteomes" id="UP001219525">
    <property type="component" value="Unassembled WGS sequence"/>
</dbReference>
<protein>
    <submittedName>
        <fullName evidence="2">Uncharacterized protein</fullName>
    </submittedName>
</protein>